<protein>
    <recommendedName>
        <fullName evidence="4">Antitoxin</fullName>
    </recommendedName>
</protein>
<dbReference type="HOGENOM" id="CLU_148727_5_1_11"/>
<dbReference type="KEGG" id="tcu:Tcur_3283"/>
<dbReference type="STRING" id="471852.Tcur_3283"/>
<evidence type="ECO:0000256" key="1">
    <source>
        <dbReference type="SAM" id="MobiDB-lite"/>
    </source>
</evidence>
<keyword evidence="3" id="KW-1185">Reference proteome</keyword>
<dbReference type="RefSeq" id="WP_012853606.1">
    <property type="nucleotide sequence ID" value="NC_013510.1"/>
</dbReference>
<reference evidence="2 3" key="1">
    <citation type="journal article" date="2011" name="Stand. Genomic Sci.">
        <title>Complete genome sequence of Thermomonospora curvata type strain (B9).</title>
        <authorList>
            <person name="Chertkov O."/>
            <person name="Sikorski J."/>
            <person name="Nolan M."/>
            <person name="Lapidus A."/>
            <person name="Lucas S."/>
            <person name="Del Rio T.G."/>
            <person name="Tice H."/>
            <person name="Cheng J.F."/>
            <person name="Goodwin L."/>
            <person name="Pitluck S."/>
            <person name="Liolios K."/>
            <person name="Ivanova N."/>
            <person name="Mavromatis K."/>
            <person name="Mikhailova N."/>
            <person name="Ovchinnikova G."/>
            <person name="Pati A."/>
            <person name="Chen A."/>
            <person name="Palaniappan K."/>
            <person name="Djao O.D."/>
            <person name="Land M."/>
            <person name="Hauser L."/>
            <person name="Chang Y.J."/>
            <person name="Jeffries C.D."/>
            <person name="Brettin T."/>
            <person name="Han C."/>
            <person name="Detter J.C."/>
            <person name="Rohde M."/>
            <person name="Goker M."/>
            <person name="Woyke T."/>
            <person name="Bristow J."/>
            <person name="Eisen J.A."/>
            <person name="Markowitz V."/>
            <person name="Hugenholtz P."/>
            <person name="Klenk H.P."/>
            <person name="Kyrpides N.C."/>
        </authorList>
    </citation>
    <scope>NUCLEOTIDE SEQUENCE [LARGE SCALE GENOMIC DNA]</scope>
    <source>
        <strain evidence="3">ATCC 19995 / DSM 43183 / JCM 3096 / KCTC 9072 / NBRC 15933 / NCIMB 10081 / Henssen B9</strain>
    </source>
</reference>
<evidence type="ECO:0008006" key="4">
    <source>
        <dbReference type="Google" id="ProtNLM"/>
    </source>
</evidence>
<dbReference type="OrthoDB" id="5125103at2"/>
<organism evidence="2 3">
    <name type="scientific">Thermomonospora curvata (strain ATCC 19995 / DSM 43183 / JCM 3096 / KCTC 9072 / NBRC 15933 / NCIMB 10081 / Henssen B9)</name>
    <dbReference type="NCBI Taxonomy" id="471852"/>
    <lineage>
        <taxon>Bacteria</taxon>
        <taxon>Bacillati</taxon>
        <taxon>Actinomycetota</taxon>
        <taxon>Actinomycetes</taxon>
        <taxon>Streptosporangiales</taxon>
        <taxon>Thermomonosporaceae</taxon>
        <taxon>Thermomonospora</taxon>
    </lineage>
</organism>
<proteinExistence type="predicted"/>
<feature type="region of interest" description="Disordered" evidence="1">
    <location>
        <begin position="1"/>
        <end position="67"/>
    </location>
</feature>
<accession>D1AAA9</accession>
<evidence type="ECO:0000313" key="3">
    <source>
        <dbReference type="Proteomes" id="UP000001918"/>
    </source>
</evidence>
<gene>
    <name evidence="2" type="ordered locus">Tcur_3283</name>
</gene>
<dbReference type="Proteomes" id="UP000001918">
    <property type="component" value="Chromosome"/>
</dbReference>
<evidence type="ECO:0000313" key="2">
    <source>
        <dbReference type="EMBL" id="ACY98822.1"/>
    </source>
</evidence>
<feature type="compositionally biased region" description="Basic and acidic residues" evidence="1">
    <location>
        <begin position="39"/>
        <end position="56"/>
    </location>
</feature>
<feature type="compositionally biased region" description="Basic and acidic residues" evidence="1">
    <location>
        <begin position="14"/>
        <end position="30"/>
    </location>
</feature>
<name>D1AAA9_THECD</name>
<dbReference type="EMBL" id="CP001738">
    <property type="protein sequence ID" value="ACY98822.1"/>
    <property type="molecule type" value="Genomic_DNA"/>
</dbReference>
<dbReference type="Pfam" id="PF14013">
    <property type="entry name" value="MT0933_antitox"/>
    <property type="match status" value="1"/>
</dbReference>
<dbReference type="InterPro" id="IPR028037">
    <property type="entry name" value="Antitoxin_Rv0909/MT0933"/>
</dbReference>
<dbReference type="AlphaFoldDB" id="D1AAA9"/>
<sequence length="67" mass="7200">MSIVSKVKQMLGQHSDKAKKGVEKAGDMVDQRTGGRYSQHVDKGQRAASDYVDRNRGGGRPPSTPGS</sequence>